<keyword evidence="8" id="KW-1185">Reference proteome</keyword>
<dbReference type="InterPro" id="IPR001182">
    <property type="entry name" value="FtsW/RodA"/>
</dbReference>
<dbReference type="InterPro" id="IPR011923">
    <property type="entry name" value="RodA/MrdB"/>
</dbReference>
<keyword evidence="3 6" id="KW-0133">Cell shape</keyword>
<feature type="transmembrane region" description="Helical" evidence="6">
    <location>
        <begin position="162"/>
        <end position="180"/>
    </location>
</feature>
<dbReference type="GO" id="GO:0071555">
    <property type="term" value="P:cell wall organization"/>
    <property type="evidence" value="ECO:0007669"/>
    <property type="project" value="UniProtKB-KW"/>
</dbReference>
<keyword evidence="6" id="KW-0961">Cell wall biogenesis/degradation</keyword>
<dbReference type="GO" id="GO:0015648">
    <property type="term" value="F:lipid-linked peptidoglycan transporter activity"/>
    <property type="evidence" value="ECO:0007669"/>
    <property type="project" value="TreeGrafter"/>
</dbReference>
<keyword evidence="6" id="KW-0808">Transferase</keyword>
<dbReference type="Pfam" id="PF01098">
    <property type="entry name" value="FTSW_RODA_SPOVE"/>
    <property type="match status" value="1"/>
</dbReference>
<dbReference type="GO" id="GO:0009252">
    <property type="term" value="P:peptidoglycan biosynthetic process"/>
    <property type="evidence" value="ECO:0007669"/>
    <property type="project" value="UniProtKB-UniRule"/>
</dbReference>
<comment type="pathway">
    <text evidence="6">Cell wall biogenesis; peptidoglycan biosynthesis.</text>
</comment>
<dbReference type="EMBL" id="SRIB01000005">
    <property type="protein sequence ID" value="TFZ40434.1"/>
    <property type="molecule type" value="Genomic_DNA"/>
</dbReference>
<keyword evidence="5 6" id="KW-0472">Membrane</keyword>
<dbReference type="AlphaFoldDB" id="A0A4Z0D6D5"/>
<dbReference type="GO" id="GO:0032153">
    <property type="term" value="C:cell division site"/>
    <property type="evidence" value="ECO:0007669"/>
    <property type="project" value="TreeGrafter"/>
</dbReference>
<feature type="transmembrane region" description="Helical" evidence="6">
    <location>
        <begin position="12"/>
        <end position="34"/>
    </location>
</feature>
<name>A0A4Z0D6D5_9FIRM</name>
<feature type="transmembrane region" description="Helical" evidence="6">
    <location>
        <begin position="185"/>
        <end position="203"/>
    </location>
</feature>
<feature type="transmembrane region" description="Helical" evidence="6">
    <location>
        <begin position="140"/>
        <end position="156"/>
    </location>
</feature>
<evidence type="ECO:0000256" key="2">
    <source>
        <dbReference type="ARBA" id="ARBA00022692"/>
    </source>
</evidence>
<feature type="transmembrane region" description="Helical" evidence="6">
    <location>
        <begin position="263"/>
        <end position="289"/>
    </location>
</feature>
<dbReference type="PANTHER" id="PTHR30474">
    <property type="entry name" value="CELL CYCLE PROTEIN"/>
    <property type="match status" value="1"/>
</dbReference>
<comment type="function">
    <text evidence="6">Peptidoglycan polymerase that is essential for cell wall elongation.</text>
</comment>
<accession>A0A4Z0D6D5</accession>
<dbReference type="GO" id="GO:0051301">
    <property type="term" value="P:cell division"/>
    <property type="evidence" value="ECO:0007669"/>
    <property type="project" value="InterPro"/>
</dbReference>
<comment type="caution">
    <text evidence="7">The sequence shown here is derived from an EMBL/GenBank/DDBJ whole genome shotgun (WGS) entry which is preliminary data.</text>
</comment>
<dbReference type="HAMAP" id="MF_02079">
    <property type="entry name" value="PGT_RodA"/>
    <property type="match status" value="1"/>
</dbReference>
<keyword evidence="6" id="KW-0573">Peptidoglycan synthesis</keyword>
<feature type="transmembrane region" description="Helical" evidence="6">
    <location>
        <begin position="102"/>
        <end position="128"/>
    </location>
</feature>
<dbReference type="Proteomes" id="UP000298381">
    <property type="component" value="Unassembled WGS sequence"/>
</dbReference>
<comment type="subcellular location">
    <subcellularLocation>
        <location evidence="6">Cell membrane</location>
        <topology evidence="6">Multi-pass membrane protein</topology>
    </subcellularLocation>
    <subcellularLocation>
        <location evidence="1">Membrane</location>
        <topology evidence="1">Multi-pass membrane protein</topology>
    </subcellularLocation>
</comment>
<feature type="transmembrane region" description="Helical" evidence="6">
    <location>
        <begin position="301"/>
        <end position="319"/>
    </location>
</feature>
<sequence>MINLNKKSFKKFDFVLLVTTILLSIYGIVMIYSATLSLNSTRYVETQAISTIIGLIAILVLIFFDYQILEKLYIPIYILSIGLLVAVLLVGVGDEQWGSRSWLYIGSFGFQPAEFAKLGIIISLAKIIDKNKENINSPKVLAKVLIFAFVPVALILRQPDLGTAIVFVFFTAVMLFVAGLRIKYYLVALGAGILSLPIVWLQMDNYQKERILNFINPERDASNTGYQALQSKIAIGSGKIFGRGLFNGTQTQLNYLPEKQTDFIFAVLVEELGFIGGAILLLLYFIMLMRMIKIAKNTTDTFASLVITGIASLMFFHIFQNVGMTIGLMPITGIPLPFMSYGGTFQLINLVCVGIVLSIGLHKEGLNF</sequence>
<dbReference type="GO" id="GO:0008360">
    <property type="term" value="P:regulation of cell shape"/>
    <property type="evidence" value="ECO:0007669"/>
    <property type="project" value="UniProtKB-KW"/>
</dbReference>
<evidence type="ECO:0000256" key="3">
    <source>
        <dbReference type="ARBA" id="ARBA00022960"/>
    </source>
</evidence>
<comment type="catalytic activity">
    <reaction evidence="6">
        <text>[GlcNAc-(1-&gt;4)-Mur2Ac(oyl-L-Ala-gamma-D-Glu-L-Lys-D-Ala-D-Ala)](n)-di-trans,octa-cis-undecaprenyl diphosphate + beta-D-GlcNAc-(1-&gt;4)-Mur2Ac(oyl-L-Ala-gamma-D-Glu-L-Lys-D-Ala-D-Ala)-di-trans,octa-cis-undecaprenyl diphosphate = [GlcNAc-(1-&gt;4)-Mur2Ac(oyl-L-Ala-gamma-D-Glu-L-Lys-D-Ala-D-Ala)](n+1)-di-trans,octa-cis-undecaprenyl diphosphate + di-trans,octa-cis-undecaprenyl diphosphate + H(+)</text>
        <dbReference type="Rhea" id="RHEA:23708"/>
        <dbReference type="Rhea" id="RHEA-COMP:9602"/>
        <dbReference type="Rhea" id="RHEA-COMP:9603"/>
        <dbReference type="ChEBI" id="CHEBI:15378"/>
        <dbReference type="ChEBI" id="CHEBI:58405"/>
        <dbReference type="ChEBI" id="CHEBI:60033"/>
        <dbReference type="ChEBI" id="CHEBI:78435"/>
        <dbReference type="EC" id="2.4.99.28"/>
    </reaction>
</comment>
<evidence type="ECO:0000313" key="7">
    <source>
        <dbReference type="EMBL" id="TFZ40434.1"/>
    </source>
</evidence>
<proteinExistence type="inferred from homology"/>
<evidence type="ECO:0000313" key="8">
    <source>
        <dbReference type="Proteomes" id="UP000298381"/>
    </source>
</evidence>
<reference evidence="7 8" key="1">
    <citation type="submission" date="2019-03" db="EMBL/GenBank/DDBJ databases">
        <title>Draft genome sequence data and analysis of a Fermenting Bacterium, Soehngenia longevitae strain 1933PT, isolated from petroleum reservoir in Azerbaijan.</title>
        <authorList>
            <person name="Grouzdev D.S."/>
            <person name="Bidzhieva S.K."/>
            <person name="Sokolova D.S."/>
            <person name="Tourova T.P."/>
            <person name="Poltaraus A.B."/>
            <person name="Nazina T.N."/>
        </authorList>
    </citation>
    <scope>NUCLEOTIDE SEQUENCE [LARGE SCALE GENOMIC DNA]</scope>
    <source>
        <strain evidence="7 8">1933P</strain>
    </source>
</reference>
<organism evidence="7 8">
    <name type="scientific">Soehngenia longivitae</name>
    <dbReference type="NCBI Taxonomy" id="2562294"/>
    <lineage>
        <taxon>Bacteria</taxon>
        <taxon>Bacillati</taxon>
        <taxon>Bacillota</taxon>
        <taxon>Tissierellia</taxon>
        <taxon>Tissierellales</taxon>
        <taxon>Tissierellaceae</taxon>
        <taxon>Soehngenia</taxon>
    </lineage>
</organism>
<dbReference type="UniPathway" id="UPA00219"/>
<keyword evidence="2 6" id="KW-0812">Transmembrane</keyword>
<feature type="transmembrane region" description="Helical" evidence="6">
    <location>
        <begin position="339"/>
        <end position="361"/>
    </location>
</feature>
<keyword evidence="6" id="KW-1003">Cell membrane</keyword>
<feature type="transmembrane region" description="Helical" evidence="6">
    <location>
        <begin position="46"/>
        <end position="65"/>
    </location>
</feature>
<dbReference type="OrthoDB" id="9812661at2"/>
<gene>
    <name evidence="6 7" type="primary">rodA</name>
    <name evidence="7" type="ORF">E4100_04680</name>
</gene>
<dbReference type="NCBIfam" id="TIGR02210">
    <property type="entry name" value="rodA_shape"/>
    <property type="match status" value="1"/>
</dbReference>
<dbReference type="EC" id="2.4.99.28" evidence="6"/>
<evidence type="ECO:0000256" key="1">
    <source>
        <dbReference type="ARBA" id="ARBA00004141"/>
    </source>
</evidence>
<keyword evidence="6" id="KW-0328">Glycosyltransferase</keyword>
<evidence type="ECO:0000256" key="5">
    <source>
        <dbReference type="ARBA" id="ARBA00023136"/>
    </source>
</evidence>
<dbReference type="GO" id="GO:0005886">
    <property type="term" value="C:plasma membrane"/>
    <property type="evidence" value="ECO:0007669"/>
    <property type="project" value="UniProtKB-SubCell"/>
</dbReference>
<protein>
    <recommendedName>
        <fullName evidence="6">Peptidoglycan glycosyltransferase RodA</fullName>
        <shortName evidence="6">PGT</shortName>
        <ecNumber evidence="6">2.4.99.28</ecNumber>
    </recommendedName>
    <alternativeName>
        <fullName evidence="6">Cell elongation protein RodA</fullName>
    </alternativeName>
    <alternativeName>
        <fullName evidence="6">Cell wall polymerase</fullName>
    </alternativeName>
    <alternativeName>
        <fullName evidence="6">Peptidoglycan polymerase</fullName>
        <shortName evidence="6">PG polymerase</shortName>
    </alternativeName>
</protein>
<comment type="similarity">
    <text evidence="6">Belongs to the SEDS family. MrdB/RodA subfamily.</text>
</comment>
<evidence type="ECO:0000256" key="6">
    <source>
        <dbReference type="HAMAP-Rule" id="MF_02079"/>
    </source>
</evidence>
<dbReference type="PANTHER" id="PTHR30474:SF1">
    <property type="entry name" value="PEPTIDOGLYCAN GLYCOSYLTRANSFERASE MRDB"/>
    <property type="match status" value="1"/>
</dbReference>
<feature type="transmembrane region" description="Helical" evidence="6">
    <location>
        <begin position="72"/>
        <end position="90"/>
    </location>
</feature>
<evidence type="ECO:0000256" key="4">
    <source>
        <dbReference type="ARBA" id="ARBA00022989"/>
    </source>
</evidence>
<dbReference type="GO" id="GO:0008955">
    <property type="term" value="F:peptidoglycan glycosyltransferase activity"/>
    <property type="evidence" value="ECO:0007669"/>
    <property type="project" value="UniProtKB-UniRule"/>
</dbReference>
<keyword evidence="4 6" id="KW-1133">Transmembrane helix</keyword>